<dbReference type="Proteomes" id="UP000231469">
    <property type="component" value="Unassembled WGS sequence"/>
</dbReference>
<comment type="caution">
    <text evidence="1">The sequence shown here is derived from an EMBL/GenBank/DDBJ whole genome shotgun (WGS) entry which is preliminary data.</text>
</comment>
<evidence type="ECO:0000313" key="1">
    <source>
        <dbReference type="EMBL" id="PJA02100.1"/>
    </source>
</evidence>
<evidence type="ECO:0000313" key="2">
    <source>
        <dbReference type="Proteomes" id="UP000231469"/>
    </source>
</evidence>
<dbReference type="EMBL" id="PFPS01000108">
    <property type="protein sequence ID" value="PJA02100.1"/>
    <property type="molecule type" value="Genomic_DNA"/>
</dbReference>
<protein>
    <recommendedName>
        <fullName evidence="3">Helix-turn-helix domain-containing protein</fullName>
    </recommendedName>
</protein>
<evidence type="ECO:0008006" key="3">
    <source>
        <dbReference type="Google" id="ProtNLM"/>
    </source>
</evidence>
<proteinExistence type="predicted"/>
<reference evidence="2" key="1">
    <citation type="submission" date="2017-09" db="EMBL/GenBank/DDBJ databases">
        <title>Depth-based differentiation of microbial function through sediment-hosted aquifers and enrichment of novel symbionts in the deep terrestrial subsurface.</title>
        <authorList>
            <person name="Probst A.J."/>
            <person name="Ladd B."/>
            <person name="Jarett J.K."/>
            <person name="Geller-Mcgrath D.E."/>
            <person name="Sieber C.M.K."/>
            <person name="Emerson J.B."/>
            <person name="Anantharaman K."/>
            <person name="Thomas B.C."/>
            <person name="Malmstrom R."/>
            <person name="Stieglmeier M."/>
            <person name="Klingl A."/>
            <person name="Woyke T."/>
            <person name="Ryan C.M."/>
            <person name="Banfield J.F."/>
        </authorList>
    </citation>
    <scope>NUCLEOTIDE SEQUENCE [LARGE SCALE GENOMIC DNA]</scope>
</reference>
<feature type="non-terminal residue" evidence="1">
    <location>
        <position position="60"/>
    </location>
</feature>
<gene>
    <name evidence="1" type="ORF">COX73_02535</name>
</gene>
<accession>A0A2M7VJU2</accession>
<sequence>MARSKEYISLSDAARYSGCYSQEYLSLRARQGKLKATKIGRNWITTKEWLDEYLERVNNY</sequence>
<name>A0A2M7VJU2_9BACT</name>
<dbReference type="AlphaFoldDB" id="A0A2M7VJU2"/>
<organism evidence="1 2">
    <name type="scientific">bacterium (Candidatus Gribaldobacteria) CG_4_10_14_0_2_um_filter_36_18</name>
    <dbReference type="NCBI Taxonomy" id="2014264"/>
    <lineage>
        <taxon>Bacteria</taxon>
        <taxon>Candidatus Gribaldobacteria</taxon>
    </lineage>
</organism>